<comment type="similarity">
    <text evidence="1">Belongs to the FMC1 family.</text>
</comment>
<gene>
    <name evidence="3" type="ORF">M513_13123</name>
    <name evidence="4" type="ORF">M514_13123</name>
</gene>
<dbReference type="Proteomes" id="UP000030758">
    <property type="component" value="Unassembled WGS sequence"/>
</dbReference>
<organism evidence="4">
    <name type="scientific">Trichuris suis</name>
    <name type="common">pig whipworm</name>
    <dbReference type="NCBI Taxonomy" id="68888"/>
    <lineage>
        <taxon>Eukaryota</taxon>
        <taxon>Metazoa</taxon>
        <taxon>Ecdysozoa</taxon>
        <taxon>Nematoda</taxon>
        <taxon>Enoplea</taxon>
        <taxon>Dorylaimia</taxon>
        <taxon>Trichinellida</taxon>
        <taxon>Trichuridae</taxon>
        <taxon>Trichuris</taxon>
    </lineage>
</organism>
<proteinExistence type="inferred from homology"/>
<evidence type="ECO:0000313" key="4">
    <source>
        <dbReference type="EMBL" id="KFD64719.1"/>
    </source>
</evidence>
<evidence type="ECO:0000313" key="5">
    <source>
        <dbReference type="Proteomes" id="UP000030764"/>
    </source>
</evidence>
<keyword evidence="5" id="KW-1185">Reference proteome</keyword>
<accession>A0A085N5H3</accession>
<name>A0A085N5H3_9BILA</name>
<dbReference type="Proteomes" id="UP000030764">
    <property type="component" value="Unassembled WGS sequence"/>
</dbReference>
<dbReference type="InterPro" id="IPR037667">
    <property type="entry name" value="FMC1_homologue"/>
</dbReference>
<dbReference type="OrthoDB" id="551431at2759"/>
<dbReference type="PANTHER" id="PTHR31716">
    <property type="entry name" value="PROTEIN FMC1 HOMOLOG"/>
    <property type="match status" value="1"/>
</dbReference>
<reference evidence="4 5" key="1">
    <citation type="journal article" date="2014" name="Nat. Genet.">
        <title>Genome and transcriptome of the porcine whipworm Trichuris suis.</title>
        <authorList>
            <person name="Jex A.R."/>
            <person name="Nejsum P."/>
            <person name="Schwarz E.M."/>
            <person name="Hu L."/>
            <person name="Young N.D."/>
            <person name="Hall R.S."/>
            <person name="Korhonen P.K."/>
            <person name="Liao S."/>
            <person name="Thamsborg S."/>
            <person name="Xia J."/>
            <person name="Xu P."/>
            <person name="Wang S."/>
            <person name="Scheerlinck J.P."/>
            <person name="Hofmann A."/>
            <person name="Sternberg P.W."/>
            <person name="Wang J."/>
            <person name="Gasser R.B."/>
        </authorList>
    </citation>
    <scope>NUCLEOTIDE SEQUENCE [LARGE SCALE GENOMIC DNA]</scope>
    <source>
        <strain evidence="4">DCEP-RM93F</strain>
        <strain evidence="3">DCEP-RM93M</strain>
    </source>
</reference>
<evidence type="ECO:0000313" key="3">
    <source>
        <dbReference type="EMBL" id="KFD46006.1"/>
    </source>
</evidence>
<evidence type="ECO:0000256" key="2">
    <source>
        <dbReference type="ARBA" id="ARBA00013846"/>
    </source>
</evidence>
<sequence>MKTQTLSLMILRSIWNEWRKAFKAPVRHTPACRFLMDAYRRHQLTEQRLCRGANELQRLALTYSVYLRSTRALKELEDTYFTGRVGSIEKAARQIGLELPKPTKKSK</sequence>
<dbReference type="GO" id="GO:0005739">
    <property type="term" value="C:mitochondrion"/>
    <property type="evidence" value="ECO:0007669"/>
    <property type="project" value="TreeGrafter"/>
</dbReference>
<dbReference type="EMBL" id="KL363403">
    <property type="protein sequence ID" value="KFD46006.1"/>
    <property type="molecule type" value="Genomic_DNA"/>
</dbReference>
<evidence type="ECO:0000256" key="1">
    <source>
        <dbReference type="ARBA" id="ARBA00009058"/>
    </source>
</evidence>
<dbReference type="PANTHER" id="PTHR31716:SF1">
    <property type="entry name" value="PROTEIN FMC1 HOMOLOG"/>
    <property type="match status" value="1"/>
</dbReference>
<protein>
    <recommendedName>
        <fullName evidence="2">Protein FMC1 homolog</fullName>
    </recommendedName>
</protein>
<dbReference type="EMBL" id="KL367552">
    <property type="protein sequence ID" value="KFD64719.1"/>
    <property type="molecule type" value="Genomic_DNA"/>
</dbReference>
<dbReference type="AlphaFoldDB" id="A0A085N5H3"/>